<name>A0ABP7ANL5_9ACTN</name>
<keyword evidence="8" id="KW-0902">Two-component regulatory system</keyword>
<dbReference type="CDD" id="cd16917">
    <property type="entry name" value="HATPase_UhpB-NarQ-NarX-like"/>
    <property type="match status" value="1"/>
</dbReference>
<evidence type="ECO:0000313" key="12">
    <source>
        <dbReference type="Proteomes" id="UP001501074"/>
    </source>
</evidence>
<keyword evidence="9" id="KW-1133">Transmembrane helix</keyword>
<evidence type="ECO:0000256" key="7">
    <source>
        <dbReference type="ARBA" id="ARBA00022840"/>
    </source>
</evidence>
<dbReference type="Gene3D" id="1.20.5.1930">
    <property type="match status" value="1"/>
</dbReference>
<dbReference type="PANTHER" id="PTHR24421">
    <property type="entry name" value="NITRATE/NITRITE SENSOR PROTEIN NARX-RELATED"/>
    <property type="match status" value="1"/>
</dbReference>
<evidence type="ECO:0000256" key="4">
    <source>
        <dbReference type="ARBA" id="ARBA00022679"/>
    </source>
</evidence>
<dbReference type="InterPro" id="IPR050482">
    <property type="entry name" value="Sensor_HK_TwoCompSys"/>
</dbReference>
<accession>A0ABP7ANL5</accession>
<keyword evidence="4" id="KW-0808">Transferase</keyword>
<comment type="catalytic activity">
    <reaction evidence="1">
        <text>ATP + protein L-histidine = ADP + protein N-phospho-L-histidine.</text>
        <dbReference type="EC" id="2.7.13.3"/>
    </reaction>
</comment>
<comment type="caution">
    <text evidence="11">The sequence shown here is derived from an EMBL/GenBank/DDBJ whole genome shotgun (WGS) entry which is preliminary data.</text>
</comment>
<feature type="transmembrane region" description="Helical" evidence="9">
    <location>
        <begin position="7"/>
        <end position="29"/>
    </location>
</feature>
<dbReference type="InterPro" id="IPR011712">
    <property type="entry name" value="Sig_transdc_His_kin_sub3_dim/P"/>
</dbReference>
<evidence type="ECO:0000256" key="5">
    <source>
        <dbReference type="ARBA" id="ARBA00022741"/>
    </source>
</evidence>
<protein>
    <recommendedName>
        <fullName evidence="2">histidine kinase</fullName>
        <ecNumber evidence="2">2.7.13.3</ecNumber>
    </recommendedName>
</protein>
<feature type="domain" description="Signal transduction histidine kinase subgroup 3 dimerisation and phosphoacceptor" evidence="10">
    <location>
        <begin position="75"/>
        <end position="140"/>
    </location>
</feature>
<evidence type="ECO:0000256" key="9">
    <source>
        <dbReference type="SAM" id="Phobius"/>
    </source>
</evidence>
<keyword evidence="12" id="KW-1185">Reference proteome</keyword>
<keyword evidence="7" id="KW-0067">ATP-binding</keyword>
<keyword evidence="6" id="KW-0418">Kinase</keyword>
<keyword evidence="9" id="KW-0812">Transmembrane</keyword>
<dbReference type="InterPro" id="IPR036890">
    <property type="entry name" value="HATPase_C_sf"/>
</dbReference>
<dbReference type="Proteomes" id="UP001501074">
    <property type="component" value="Unassembled WGS sequence"/>
</dbReference>
<evidence type="ECO:0000313" key="11">
    <source>
        <dbReference type="EMBL" id="GAA3636495.1"/>
    </source>
</evidence>
<sequence length="293" mass="31917">MTPRWKTWLTLGPLAVLSAMFLIFFGSIFGGADRYLVLVGLAAVLMWKFFRTREELLEERRVGAVERARLLVLEERAELARDLHDIVAHHMSLIVVQSESADLRLPHLDEQARAEMRTISEAARAALTETRALLSVLRQENSHAQDGPPPGLHLLDELIGTNRRAGMRLDVAITGSLDVLSPGRSLAGYRIVQEALSNAARHAPGTAVRFEAHGDVDGVHLLVLNGNGPSPQAPEAPERTDDLRLRWLTVGPVRQTGHGLTGMGERAIAAGGRFQAGPTPDGFVAQAILPAQR</sequence>
<gene>
    <name evidence="11" type="ORF">GCM10022223_63680</name>
</gene>
<evidence type="ECO:0000256" key="2">
    <source>
        <dbReference type="ARBA" id="ARBA00012438"/>
    </source>
</evidence>
<dbReference type="SUPFAM" id="SSF55874">
    <property type="entry name" value="ATPase domain of HSP90 chaperone/DNA topoisomerase II/histidine kinase"/>
    <property type="match status" value="1"/>
</dbReference>
<dbReference type="Pfam" id="PF07730">
    <property type="entry name" value="HisKA_3"/>
    <property type="match status" value="1"/>
</dbReference>
<evidence type="ECO:0000256" key="6">
    <source>
        <dbReference type="ARBA" id="ARBA00022777"/>
    </source>
</evidence>
<keyword evidence="3" id="KW-0597">Phosphoprotein</keyword>
<organism evidence="11 12">
    <name type="scientific">Kineosporia mesophila</name>
    <dbReference type="NCBI Taxonomy" id="566012"/>
    <lineage>
        <taxon>Bacteria</taxon>
        <taxon>Bacillati</taxon>
        <taxon>Actinomycetota</taxon>
        <taxon>Actinomycetes</taxon>
        <taxon>Kineosporiales</taxon>
        <taxon>Kineosporiaceae</taxon>
        <taxon>Kineosporia</taxon>
    </lineage>
</organism>
<evidence type="ECO:0000259" key="10">
    <source>
        <dbReference type="Pfam" id="PF07730"/>
    </source>
</evidence>
<evidence type="ECO:0000256" key="8">
    <source>
        <dbReference type="ARBA" id="ARBA00023012"/>
    </source>
</evidence>
<dbReference type="EC" id="2.7.13.3" evidence="2"/>
<keyword evidence="9" id="KW-0472">Membrane</keyword>
<reference evidence="12" key="1">
    <citation type="journal article" date="2019" name="Int. J. Syst. Evol. Microbiol.">
        <title>The Global Catalogue of Microorganisms (GCM) 10K type strain sequencing project: providing services to taxonomists for standard genome sequencing and annotation.</title>
        <authorList>
            <consortium name="The Broad Institute Genomics Platform"/>
            <consortium name="The Broad Institute Genome Sequencing Center for Infectious Disease"/>
            <person name="Wu L."/>
            <person name="Ma J."/>
        </authorList>
    </citation>
    <scope>NUCLEOTIDE SEQUENCE [LARGE SCALE GENOMIC DNA]</scope>
    <source>
        <strain evidence="12">JCM 16902</strain>
    </source>
</reference>
<dbReference type="PANTHER" id="PTHR24421:SF10">
    <property type="entry name" value="NITRATE_NITRITE SENSOR PROTEIN NARQ"/>
    <property type="match status" value="1"/>
</dbReference>
<keyword evidence="5" id="KW-0547">Nucleotide-binding</keyword>
<dbReference type="Gene3D" id="3.30.565.10">
    <property type="entry name" value="Histidine kinase-like ATPase, C-terminal domain"/>
    <property type="match status" value="1"/>
</dbReference>
<evidence type="ECO:0000256" key="3">
    <source>
        <dbReference type="ARBA" id="ARBA00022553"/>
    </source>
</evidence>
<dbReference type="RefSeq" id="WP_231481909.1">
    <property type="nucleotide sequence ID" value="NZ_BAAAZO010000012.1"/>
</dbReference>
<proteinExistence type="predicted"/>
<dbReference type="EMBL" id="BAAAZO010000012">
    <property type="protein sequence ID" value="GAA3636495.1"/>
    <property type="molecule type" value="Genomic_DNA"/>
</dbReference>
<evidence type="ECO:0000256" key="1">
    <source>
        <dbReference type="ARBA" id="ARBA00000085"/>
    </source>
</evidence>